<keyword evidence="3" id="KW-0809">Transit peptide</keyword>
<dbReference type="InterPro" id="IPR003690">
    <property type="entry name" value="MTERF"/>
</dbReference>
<dbReference type="Gene3D" id="1.25.70.10">
    <property type="entry name" value="Transcription termination factor 3, mitochondrial"/>
    <property type="match status" value="2"/>
</dbReference>
<keyword evidence="2" id="KW-0805">Transcription regulation</keyword>
<proteinExistence type="inferred from homology"/>
<dbReference type="SMART" id="SM00733">
    <property type="entry name" value="Mterf"/>
    <property type="match status" value="7"/>
</dbReference>
<evidence type="ECO:0000313" key="5">
    <source>
        <dbReference type="Proteomes" id="UP001064489"/>
    </source>
</evidence>
<evidence type="ECO:0000256" key="2">
    <source>
        <dbReference type="ARBA" id="ARBA00022472"/>
    </source>
</evidence>
<keyword evidence="2" id="KW-0804">Transcription</keyword>
<sequence>MAAAISSISFLSQVPIDTTRKPGSSSVSSLATLRAHQWFLLVNYTKTSRIESGPCLASPGFRPFQHVLIKCSCLDSSFYLHTEIETVTFLLGIGLNEDEIDSLLDKHPVLRVTSLDKLRARIFSLESVGINGIALYNLIAKSPILLVADEVDPLICFVRDDLGGMIEPVQLERLFTSTETRFLVGFDQKVRLLLRRGVPEEKLVHVLKHVNLTKALCHKSVEEIEKIIDFLKPFGGIDLIVKRPTILNYDLNTQLIPRIGVLKELSGNDLVGTGAVLQKFPMILSYSVKHVTSHIEILRSFAGLSDEEIFKIFLVFPGVICTSRERKLHPRIDFLKQCGLDSEDTGKFLIKAPLFLALSIDNIGLKLAFLVKMGYRYRTKELATALGAVTRTSCENLQKVIDLFLSYGLSLNDIHIMSKKHPQILQYSYSSLEKKMKYLIEGMGREVGELLAFPAFLGYNLDDRIKHRFEVKRKTLGDGMSINKLLSVSAARFAARKKKNPVLS</sequence>
<reference evidence="4" key="2">
    <citation type="submission" date="2023-02" db="EMBL/GenBank/DDBJ databases">
        <authorList>
            <person name="Swenson N.G."/>
            <person name="Wegrzyn J.L."/>
            <person name="Mcevoy S.L."/>
        </authorList>
    </citation>
    <scope>NUCLEOTIDE SEQUENCE</scope>
    <source>
        <strain evidence="4">91603</strain>
        <tissue evidence="4">Leaf</tissue>
    </source>
</reference>
<organism evidence="4 5">
    <name type="scientific">Acer negundo</name>
    <name type="common">Box elder</name>
    <dbReference type="NCBI Taxonomy" id="4023"/>
    <lineage>
        <taxon>Eukaryota</taxon>
        <taxon>Viridiplantae</taxon>
        <taxon>Streptophyta</taxon>
        <taxon>Embryophyta</taxon>
        <taxon>Tracheophyta</taxon>
        <taxon>Spermatophyta</taxon>
        <taxon>Magnoliopsida</taxon>
        <taxon>eudicotyledons</taxon>
        <taxon>Gunneridae</taxon>
        <taxon>Pentapetalae</taxon>
        <taxon>rosids</taxon>
        <taxon>malvids</taxon>
        <taxon>Sapindales</taxon>
        <taxon>Sapindaceae</taxon>
        <taxon>Hippocastanoideae</taxon>
        <taxon>Acereae</taxon>
        <taxon>Acer</taxon>
    </lineage>
</organism>
<comment type="similarity">
    <text evidence="1">Belongs to the mTERF family.</text>
</comment>
<dbReference type="PANTHER" id="PTHR13068:SF135">
    <property type="entry name" value="TRANSCRIPTION TERMINATION FACTOR MTERF8, CHLOROPLASTIC"/>
    <property type="match status" value="1"/>
</dbReference>
<protein>
    <recommendedName>
        <fullName evidence="6">Transcription termination factor MTERF8, chloroplastic</fullName>
    </recommendedName>
</protein>
<evidence type="ECO:0008006" key="6">
    <source>
        <dbReference type="Google" id="ProtNLM"/>
    </source>
</evidence>
<dbReference type="EMBL" id="JAJSOW010000107">
    <property type="protein sequence ID" value="KAI9156134.1"/>
    <property type="molecule type" value="Genomic_DNA"/>
</dbReference>
<evidence type="ECO:0000313" key="4">
    <source>
        <dbReference type="EMBL" id="KAI9156134.1"/>
    </source>
</evidence>
<reference evidence="4" key="1">
    <citation type="journal article" date="2022" name="Plant J.">
        <title>Strategies of tolerance reflected in two North American maple genomes.</title>
        <authorList>
            <person name="McEvoy S.L."/>
            <person name="Sezen U.U."/>
            <person name="Trouern-Trend A."/>
            <person name="McMahon S.M."/>
            <person name="Schaberg P.G."/>
            <person name="Yang J."/>
            <person name="Wegrzyn J.L."/>
            <person name="Swenson N.G."/>
        </authorList>
    </citation>
    <scope>NUCLEOTIDE SEQUENCE</scope>
    <source>
        <strain evidence="4">91603</strain>
    </source>
</reference>
<dbReference type="PANTHER" id="PTHR13068">
    <property type="entry name" value="CGI-12 PROTEIN-RELATED"/>
    <property type="match status" value="1"/>
</dbReference>
<dbReference type="GO" id="GO:0003676">
    <property type="term" value="F:nucleic acid binding"/>
    <property type="evidence" value="ECO:0007669"/>
    <property type="project" value="InterPro"/>
</dbReference>
<keyword evidence="2" id="KW-0806">Transcription termination</keyword>
<gene>
    <name evidence="4" type="ORF">LWI28_001119</name>
</gene>
<evidence type="ECO:0000256" key="3">
    <source>
        <dbReference type="ARBA" id="ARBA00022946"/>
    </source>
</evidence>
<dbReference type="GO" id="GO:0006353">
    <property type="term" value="P:DNA-templated transcription termination"/>
    <property type="evidence" value="ECO:0007669"/>
    <property type="project" value="UniProtKB-KW"/>
</dbReference>
<comment type="caution">
    <text evidence="4">The sequence shown here is derived from an EMBL/GenBank/DDBJ whole genome shotgun (WGS) entry which is preliminary data.</text>
</comment>
<dbReference type="AlphaFoldDB" id="A0AAD5NFR2"/>
<evidence type="ECO:0000256" key="1">
    <source>
        <dbReference type="ARBA" id="ARBA00007692"/>
    </source>
</evidence>
<keyword evidence="5" id="KW-1185">Reference proteome</keyword>
<dbReference type="Pfam" id="PF02536">
    <property type="entry name" value="mTERF"/>
    <property type="match status" value="2"/>
</dbReference>
<name>A0AAD5NFR2_ACENE</name>
<dbReference type="Proteomes" id="UP001064489">
    <property type="component" value="Chromosome 12"/>
</dbReference>
<dbReference type="InterPro" id="IPR038538">
    <property type="entry name" value="MTERF_sf"/>
</dbReference>
<accession>A0AAD5NFR2</accession>